<dbReference type="Gene3D" id="1.20.1260.10">
    <property type="match status" value="1"/>
</dbReference>
<feature type="domain" description="DUF305" evidence="1">
    <location>
        <begin position="16"/>
        <end position="149"/>
    </location>
</feature>
<sequence>MLTGCAAEPVDHNSTDVLFTHRMIAHNAQSVEAARLVQGRTVNAKVIKLATQIEQGALNPQLAEWASRWESSPDDAGSVPGEIKNLDELTGLSGHAFTSRWLDTMIVHHRGAITMAENELSHGKNAAAKAFAQQVLDSRQPRLAEMQGMTGG</sequence>
<name>A0A1W2ACF8_KIBAR</name>
<dbReference type="InterPro" id="IPR012347">
    <property type="entry name" value="Ferritin-like"/>
</dbReference>
<dbReference type="PANTHER" id="PTHR36933:SF1">
    <property type="entry name" value="SLL0788 PROTEIN"/>
    <property type="match status" value="1"/>
</dbReference>
<dbReference type="InterPro" id="IPR005183">
    <property type="entry name" value="DUF305_CopM-like"/>
</dbReference>
<proteinExistence type="predicted"/>
<evidence type="ECO:0000313" key="3">
    <source>
        <dbReference type="Proteomes" id="UP000192674"/>
    </source>
</evidence>
<evidence type="ECO:0000313" key="2">
    <source>
        <dbReference type="EMBL" id="SMC58131.1"/>
    </source>
</evidence>
<dbReference type="AlphaFoldDB" id="A0A1W2ACF8"/>
<reference evidence="2 3" key="1">
    <citation type="submission" date="2017-04" db="EMBL/GenBank/DDBJ databases">
        <authorList>
            <person name="Afonso C.L."/>
            <person name="Miller P.J."/>
            <person name="Scott M.A."/>
            <person name="Spackman E."/>
            <person name="Goraichik I."/>
            <person name="Dimitrov K.M."/>
            <person name="Suarez D.L."/>
            <person name="Swayne D.E."/>
        </authorList>
    </citation>
    <scope>NUCLEOTIDE SEQUENCE [LARGE SCALE GENOMIC DNA]</scope>
    <source>
        <strain evidence="2 3">DSM 43828</strain>
    </source>
</reference>
<keyword evidence="3" id="KW-1185">Reference proteome</keyword>
<dbReference type="Proteomes" id="UP000192674">
    <property type="component" value="Unassembled WGS sequence"/>
</dbReference>
<dbReference type="EMBL" id="FWXV01000001">
    <property type="protein sequence ID" value="SMC58131.1"/>
    <property type="molecule type" value="Genomic_DNA"/>
</dbReference>
<gene>
    <name evidence="2" type="ORF">SAMN05661093_00671</name>
</gene>
<dbReference type="PANTHER" id="PTHR36933">
    <property type="entry name" value="SLL0788 PROTEIN"/>
    <property type="match status" value="1"/>
</dbReference>
<protein>
    <submittedName>
        <fullName evidence="2">Uncharacterized conserved protein, DUF305 family</fullName>
    </submittedName>
</protein>
<evidence type="ECO:0000259" key="1">
    <source>
        <dbReference type="Pfam" id="PF03713"/>
    </source>
</evidence>
<organism evidence="2 3">
    <name type="scientific">Kibdelosporangium aridum</name>
    <dbReference type="NCBI Taxonomy" id="2030"/>
    <lineage>
        <taxon>Bacteria</taxon>
        <taxon>Bacillati</taxon>
        <taxon>Actinomycetota</taxon>
        <taxon>Actinomycetes</taxon>
        <taxon>Pseudonocardiales</taxon>
        <taxon>Pseudonocardiaceae</taxon>
        <taxon>Kibdelosporangium</taxon>
    </lineage>
</organism>
<accession>A0A1W2ACF8</accession>
<dbReference type="Pfam" id="PF03713">
    <property type="entry name" value="DUF305"/>
    <property type="match status" value="1"/>
</dbReference>